<dbReference type="EMBL" id="JABMIG020000073">
    <property type="protein sequence ID" value="KAL3795268.1"/>
    <property type="molecule type" value="Genomic_DNA"/>
</dbReference>
<feature type="region of interest" description="Disordered" evidence="8">
    <location>
        <begin position="111"/>
        <end position="153"/>
    </location>
</feature>
<dbReference type="Gene3D" id="3.90.45.10">
    <property type="entry name" value="Peptide deformylase"/>
    <property type="match status" value="1"/>
</dbReference>
<keyword evidence="3 7" id="KW-0479">Metal-binding</keyword>
<keyword evidence="4 7" id="KW-0378">Hydrolase</keyword>
<evidence type="ECO:0000256" key="8">
    <source>
        <dbReference type="SAM" id="MobiDB-lite"/>
    </source>
</evidence>
<dbReference type="NCBIfam" id="NF001159">
    <property type="entry name" value="PRK00150.1-3"/>
    <property type="match status" value="1"/>
</dbReference>
<dbReference type="GO" id="GO:0042586">
    <property type="term" value="F:peptide deformylase activity"/>
    <property type="evidence" value="ECO:0007669"/>
    <property type="project" value="UniProtKB-EC"/>
</dbReference>
<organism evidence="9 10">
    <name type="scientific">Cyclotella cryptica</name>
    <dbReference type="NCBI Taxonomy" id="29204"/>
    <lineage>
        <taxon>Eukaryota</taxon>
        <taxon>Sar</taxon>
        <taxon>Stramenopiles</taxon>
        <taxon>Ochrophyta</taxon>
        <taxon>Bacillariophyta</taxon>
        <taxon>Coscinodiscophyceae</taxon>
        <taxon>Thalassiosirophycidae</taxon>
        <taxon>Stephanodiscales</taxon>
        <taxon>Stephanodiscaceae</taxon>
        <taxon>Cyclotella</taxon>
    </lineage>
</organism>
<evidence type="ECO:0000256" key="1">
    <source>
        <dbReference type="ARBA" id="ARBA00010759"/>
    </source>
</evidence>
<keyword evidence="6" id="KW-0408">Iron</keyword>
<comment type="catalytic activity">
    <reaction evidence="7">
        <text>N-terminal N-formyl-L-methionyl-[peptide] + H2O = N-terminal L-methionyl-[peptide] + formate</text>
        <dbReference type="Rhea" id="RHEA:24420"/>
        <dbReference type="Rhea" id="RHEA-COMP:10639"/>
        <dbReference type="Rhea" id="RHEA-COMP:10640"/>
        <dbReference type="ChEBI" id="CHEBI:15377"/>
        <dbReference type="ChEBI" id="CHEBI:15740"/>
        <dbReference type="ChEBI" id="CHEBI:49298"/>
        <dbReference type="ChEBI" id="CHEBI:64731"/>
        <dbReference type="EC" id="3.5.1.88"/>
    </reaction>
</comment>
<comment type="caution">
    <text evidence="9">The sequence shown here is derived from an EMBL/GenBank/DDBJ whole genome shotgun (WGS) entry which is preliminary data.</text>
</comment>
<feature type="region of interest" description="Disordered" evidence="8">
    <location>
        <begin position="574"/>
        <end position="596"/>
    </location>
</feature>
<protein>
    <recommendedName>
        <fullName evidence="2 7">Peptide deformylase</fullName>
        <ecNumber evidence="2 7">3.5.1.88</ecNumber>
    </recommendedName>
</protein>
<gene>
    <name evidence="9" type="ORF">HJC23_008353</name>
</gene>
<dbReference type="InterPro" id="IPR023635">
    <property type="entry name" value="Peptide_deformylase"/>
</dbReference>
<dbReference type="PANTHER" id="PTHR10458">
    <property type="entry name" value="PEPTIDE DEFORMYLASE"/>
    <property type="match status" value="1"/>
</dbReference>
<comment type="similarity">
    <text evidence="1 7">Belongs to the polypeptide deformylase family.</text>
</comment>
<feature type="region of interest" description="Disordered" evidence="8">
    <location>
        <begin position="36"/>
        <end position="65"/>
    </location>
</feature>
<dbReference type="PRINTS" id="PR01576">
    <property type="entry name" value="PDEFORMYLASE"/>
</dbReference>
<dbReference type="FunFam" id="3.90.45.10:FF:000005">
    <property type="entry name" value="Peptide deformylase"/>
    <property type="match status" value="1"/>
</dbReference>
<dbReference type="InterPro" id="IPR036821">
    <property type="entry name" value="Peptide_deformylase_sf"/>
</dbReference>
<dbReference type="SUPFAM" id="SSF56420">
    <property type="entry name" value="Peptide deformylase"/>
    <property type="match status" value="1"/>
</dbReference>
<accession>A0ABD3Q544</accession>
<proteinExistence type="inferred from homology"/>
<dbReference type="EC" id="3.5.1.88" evidence="2 7"/>
<evidence type="ECO:0000256" key="3">
    <source>
        <dbReference type="ARBA" id="ARBA00022723"/>
    </source>
</evidence>
<comment type="function">
    <text evidence="7">Removes the formyl group from the N-terminal Met of newly synthesized proteins.</text>
</comment>
<sequence length="893" mass="96336">MDSPAFLPGASSSNLKCGSVIDIPILTNGMPLHVASHATNESSGNHNHNRNGNLEQPRRFKRSHCDKHNVVSGRSLKRLRLDHTLVTVPTHNNNNGSHPRHPFDAQSIGTLSVGTMGGDMESNDEDTGNYDDDDDDEEEEEGLESASQSSWVASLPSLASRRRMPCCQGQNGNIMSSAAVHPPFDEGDDAATCSEMTTAAVAPRRRIRRRARRTEKRTNGDASPAFLNNGDRKRRAIGFMVATATGAPDSEPRGLKDDDLIVEDIDLDSILLDQGQPPLHNQSVLYAPISNGPQQSMIASPPVECIPDPLLVAAQHAAGEGGACDTDRNMDSGHGSGSESAKGLLFLGDCYSSVTEEETSLAEDEASLSAISVGGNTTTSVGGMTMASSKGGIARCHSSGSDVLPGVHRAGSKDILHSLKDLDLMAAPPRPSTFGEHSVNNAMQQQDRSHDYNSLNRFLGGLHQERQHRKSAATSPHRREASFHSLGSMGVNSNVSGNSHRSCPNYFMNCASTASSWRGQNIEHSAAPIMMVNGGNDHMGIPPSPGEMDVDMEGPSNHPTTCGSSASVASIYGSRTTSSANASQAGSEEKQSTDVEVPKWKRRGNHPTLINKGMQIPRLINTMTSLALMSIVRTTSRASVASAFAPAPSISRFSTSIPPSIALRPRHPCTNNARPFSSRSYDESIPILSPVRSQSTTLFSTTEEEIDPGVIEGTDLVVLKYPHPALRAPNDEIPVEELTGPGSEISRIAKEMFLVMYATNGVGLAAPQVGINKRLMVYNESGDRKKWMQEVVMVNPKIVEFSTATDVENEGCLSFPDMRGNVERSKWIKVEALNLKGKKIKKKFTGWEARIFQHEYDHLDGVVYVDRLTEEGRNEVQPKLDELVAKFGEGGAL</sequence>
<feature type="compositionally biased region" description="Basic and acidic residues" evidence="8">
    <location>
        <begin position="587"/>
        <end position="596"/>
    </location>
</feature>
<evidence type="ECO:0000313" key="9">
    <source>
        <dbReference type="EMBL" id="KAL3795268.1"/>
    </source>
</evidence>
<feature type="compositionally biased region" description="Acidic residues" evidence="8">
    <location>
        <begin position="121"/>
        <end position="143"/>
    </location>
</feature>
<dbReference type="PANTHER" id="PTHR10458:SF22">
    <property type="entry name" value="PEPTIDE DEFORMYLASE"/>
    <property type="match status" value="1"/>
</dbReference>
<evidence type="ECO:0000313" key="10">
    <source>
        <dbReference type="Proteomes" id="UP001516023"/>
    </source>
</evidence>
<evidence type="ECO:0000256" key="4">
    <source>
        <dbReference type="ARBA" id="ARBA00022801"/>
    </source>
</evidence>
<keyword evidence="10" id="KW-1185">Reference proteome</keyword>
<name>A0ABD3Q544_9STRA</name>
<keyword evidence="5 7" id="KW-0648">Protein biosynthesis</keyword>
<dbReference type="NCBIfam" id="TIGR00079">
    <property type="entry name" value="pept_deformyl"/>
    <property type="match status" value="1"/>
</dbReference>
<dbReference type="CDD" id="cd00487">
    <property type="entry name" value="Pep_deformylase"/>
    <property type="match status" value="1"/>
</dbReference>
<dbReference type="GO" id="GO:0006412">
    <property type="term" value="P:translation"/>
    <property type="evidence" value="ECO:0007669"/>
    <property type="project" value="UniProtKB-KW"/>
</dbReference>
<evidence type="ECO:0000256" key="2">
    <source>
        <dbReference type="ARBA" id="ARBA00012175"/>
    </source>
</evidence>
<dbReference type="HAMAP" id="MF_00163">
    <property type="entry name" value="Pep_deformylase"/>
    <property type="match status" value="1"/>
</dbReference>
<evidence type="ECO:0000256" key="7">
    <source>
        <dbReference type="RuleBase" id="RU362111"/>
    </source>
</evidence>
<reference evidence="9 10" key="1">
    <citation type="journal article" date="2020" name="G3 (Bethesda)">
        <title>Improved Reference Genome for Cyclotella cryptica CCMP332, a Model for Cell Wall Morphogenesis, Salinity Adaptation, and Lipid Production in Diatoms (Bacillariophyta).</title>
        <authorList>
            <person name="Roberts W.R."/>
            <person name="Downey K.M."/>
            <person name="Ruck E.C."/>
            <person name="Traller J.C."/>
            <person name="Alverson A.J."/>
        </authorList>
    </citation>
    <scope>NUCLEOTIDE SEQUENCE [LARGE SCALE GENOMIC DNA]</scope>
    <source>
        <strain evidence="9 10">CCMP332</strain>
    </source>
</reference>
<dbReference type="AlphaFoldDB" id="A0ABD3Q544"/>
<dbReference type="Proteomes" id="UP001516023">
    <property type="component" value="Unassembled WGS sequence"/>
</dbReference>
<feature type="compositionally biased region" description="Low complexity" evidence="8">
    <location>
        <begin position="40"/>
        <end position="53"/>
    </location>
</feature>
<dbReference type="GO" id="GO:0046872">
    <property type="term" value="F:metal ion binding"/>
    <property type="evidence" value="ECO:0007669"/>
    <property type="project" value="UniProtKB-KW"/>
</dbReference>
<feature type="compositionally biased region" description="Polar residues" evidence="8">
    <location>
        <begin position="574"/>
        <end position="586"/>
    </location>
</feature>
<dbReference type="Pfam" id="PF01327">
    <property type="entry name" value="Pep_deformylase"/>
    <property type="match status" value="1"/>
</dbReference>
<evidence type="ECO:0000256" key="5">
    <source>
        <dbReference type="ARBA" id="ARBA00022917"/>
    </source>
</evidence>
<evidence type="ECO:0000256" key="6">
    <source>
        <dbReference type="ARBA" id="ARBA00023004"/>
    </source>
</evidence>